<protein>
    <submittedName>
        <fullName evidence="1">Uncharacterized protein</fullName>
    </submittedName>
</protein>
<evidence type="ECO:0000313" key="1">
    <source>
        <dbReference type="EMBL" id="KAK1700988.1"/>
    </source>
</evidence>
<evidence type="ECO:0000313" key="2">
    <source>
        <dbReference type="Proteomes" id="UP001224890"/>
    </source>
</evidence>
<gene>
    <name evidence="1" type="ORF">BDP55DRAFT_640108</name>
</gene>
<dbReference type="Proteomes" id="UP001224890">
    <property type="component" value="Unassembled WGS sequence"/>
</dbReference>
<keyword evidence="2" id="KW-1185">Reference proteome</keyword>
<reference evidence="1" key="1">
    <citation type="submission" date="2021-06" db="EMBL/GenBank/DDBJ databases">
        <title>Comparative genomics, transcriptomics and evolutionary studies reveal genomic signatures of adaptation to plant cell wall in hemibiotrophic fungi.</title>
        <authorList>
            <consortium name="DOE Joint Genome Institute"/>
            <person name="Baroncelli R."/>
            <person name="Diaz J.F."/>
            <person name="Benocci T."/>
            <person name="Peng M."/>
            <person name="Battaglia E."/>
            <person name="Haridas S."/>
            <person name="Andreopoulos W."/>
            <person name="Labutti K."/>
            <person name="Pangilinan J."/>
            <person name="Floch G.L."/>
            <person name="Makela M.R."/>
            <person name="Henrissat B."/>
            <person name="Grigoriev I.V."/>
            <person name="Crouch J.A."/>
            <person name="De Vries R.P."/>
            <person name="Sukno S.A."/>
            <person name="Thon M.R."/>
        </authorList>
    </citation>
    <scope>NUCLEOTIDE SEQUENCE</scope>
    <source>
        <strain evidence="1">CBS 193.32</strain>
    </source>
</reference>
<dbReference type="EMBL" id="JAHMHR010000001">
    <property type="protein sequence ID" value="KAK1700988.1"/>
    <property type="molecule type" value="Genomic_DNA"/>
</dbReference>
<sequence>MVWCPLPIAPASEWSDGWSCFARLVIITTYRFPSRHAVAPVGLSMSRILVAGTLSLRRLCSCGGQSLRGSHASWTPPILLRLAHCDLSFSNPRNSNGSTAPPIPSARWAHVPRSSLKAPDWLRPGPSSFYQEHGRIWAVSAAWTGPSIAVAVTPWAGICPRAPEERRWVPSGLRPLLPNKLGPCPIASPRVGITGDLSTETRAVMAGSILTYRRPDVSATRHIGIRHGLVKVQIWFTASLLHPLKLLLSPVYFMHRVVSHTCNQAKGW</sequence>
<name>A0AAJ0AZ55_9PEZI</name>
<dbReference type="AlphaFoldDB" id="A0AAJ0AZ55"/>
<organism evidence="1 2">
    <name type="scientific">Colletotrichum godetiae</name>
    <dbReference type="NCBI Taxonomy" id="1209918"/>
    <lineage>
        <taxon>Eukaryota</taxon>
        <taxon>Fungi</taxon>
        <taxon>Dikarya</taxon>
        <taxon>Ascomycota</taxon>
        <taxon>Pezizomycotina</taxon>
        <taxon>Sordariomycetes</taxon>
        <taxon>Hypocreomycetidae</taxon>
        <taxon>Glomerellales</taxon>
        <taxon>Glomerellaceae</taxon>
        <taxon>Colletotrichum</taxon>
        <taxon>Colletotrichum acutatum species complex</taxon>
    </lineage>
</organism>
<dbReference type="GeneID" id="85457836"/>
<comment type="caution">
    <text evidence="1">The sequence shown here is derived from an EMBL/GenBank/DDBJ whole genome shotgun (WGS) entry which is preliminary data.</text>
</comment>
<dbReference type="RefSeq" id="XP_060436743.1">
    <property type="nucleotide sequence ID" value="XM_060573310.1"/>
</dbReference>
<proteinExistence type="predicted"/>
<accession>A0AAJ0AZ55</accession>